<dbReference type="OrthoDB" id="273123at2759"/>
<dbReference type="Gene3D" id="2.40.50.140">
    <property type="entry name" value="Nucleic acid-binding proteins"/>
    <property type="match status" value="1"/>
</dbReference>
<dbReference type="AlphaFoldDB" id="A0A9P7VDD9"/>
<accession>A0A9P7VDD9</accession>
<dbReference type="PANTHER" id="PTHR13454">
    <property type="entry name" value="PROTEIN MCM10 HOMOLOG"/>
    <property type="match status" value="1"/>
</dbReference>
<evidence type="ECO:0000313" key="2">
    <source>
        <dbReference type="EMBL" id="KAG7196075.1"/>
    </source>
</evidence>
<dbReference type="InterPro" id="IPR012340">
    <property type="entry name" value="NA-bd_OB-fold"/>
</dbReference>
<feature type="region of interest" description="Disordered" evidence="1">
    <location>
        <begin position="527"/>
        <end position="575"/>
    </location>
</feature>
<dbReference type="RefSeq" id="XP_043051620.1">
    <property type="nucleotide sequence ID" value="XM_043190943.1"/>
</dbReference>
<dbReference type="InterPro" id="IPR040184">
    <property type="entry name" value="Mcm10"/>
</dbReference>
<feature type="region of interest" description="Disordered" evidence="1">
    <location>
        <begin position="89"/>
        <end position="117"/>
    </location>
</feature>
<sequence>MGEDIETLTDSEEDELVQLEREYERKKQLLLEKKNEKKNHHQENSNSAIISIQVGDTPPSSPKTNNKDNNNNIKDQQCFSGEFAQRKQAQSKLPSSFNGNVLKPKGQSSFGAKLENASDKKPTKFNIDLQDRIFGFTDDEIPRLNQVVTENDQFTKEPMIRRYIDPKCVTQLISQYNIKIMSLQKFYAKCSPPSYNEPNYINWMVCGFVLSKPELCTTKDGKNKYLKFFFGDWNTDIGVLVFDKAVKHFIHLVAGEIILILNPGIARKPSNGIQFKNKDNIKNIISVGLMKNYGKCKKCNRAINTAKGDLCQIHLEQHYRSGTNRMELNGAVSLQGPSLSSSSSSYERRFKYSPPEELTRTYSGGNSINLAKYDDPNLVTELIRKRKRKDDEKANQLLESKLMGIVNPTSSGRLRDLGILSESSYKSVEKQYSSDSQKGLTNANLKDLGFNPLLPKRRNTNINTTSAKSTKLQELMALAKNGRNNKSLFVSRKDYNVQQDQKTQSLQNLERYKKSLLKEKHVQLYDDLDSDQEQQEVAGGNRHKYTHKFNGTQSLEILPDDTNNEEDDDDELDIEFTNEYARKKYHQLRAKSDSNRK</sequence>
<comment type="caution">
    <text evidence="2">The sequence shown here is derived from an EMBL/GenBank/DDBJ whole genome shotgun (WGS) entry which is preliminary data.</text>
</comment>
<dbReference type="GeneID" id="66113460"/>
<evidence type="ECO:0008006" key="4">
    <source>
        <dbReference type="Google" id="ProtNLM"/>
    </source>
</evidence>
<dbReference type="GO" id="GO:0003688">
    <property type="term" value="F:DNA replication origin binding"/>
    <property type="evidence" value="ECO:0007669"/>
    <property type="project" value="TreeGrafter"/>
</dbReference>
<organism evidence="2 3">
    <name type="scientific">Scheffersomyces spartinae</name>
    <dbReference type="NCBI Taxonomy" id="45513"/>
    <lineage>
        <taxon>Eukaryota</taxon>
        <taxon>Fungi</taxon>
        <taxon>Dikarya</taxon>
        <taxon>Ascomycota</taxon>
        <taxon>Saccharomycotina</taxon>
        <taxon>Pichiomycetes</taxon>
        <taxon>Debaryomycetaceae</taxon>
        <taxon>Scheffersomyces</taxon>
    </lineage>
</organism>
<feature type="region of interest" description="Disordered" evidence="1">
    <location>
        <begin position="32"/>
        <end position="75"/>
    </location>
</feature>
<feature type="compositionally biased region" description="Acidic residues" evidence="1">
    <location>
        <begin position="558"/>
        <end position="575"/>
    </location>
</feature>
<dbReference type="Proteomes" id="UP000790833">
    <property type="component" value="Unassembled WGS sequence"/>
</dbReference>
<dbReference type="GO" id="GO:0043596">
    <property type="term" value="C:nuclear replication fork"/>
    <property type="evidence" value="ECO:0007669"/>
    <property type="project" value="TreeGrafter"/>
</dbReference>
<dbReference type="EMBL" id="JAHMUF010000001">
    <property type="protein sequence ID" value="KAG7196075.1"/>
    <property type="molecule type" value="Genomic_DNA"/>
</dbReference>
<keyword evidence="3" id="KW-1185">Reference proteome</keyword>
<gene>
    <name evidence="2" type="ORF">KQ657_000086</name>
</gene>
<protein>
    <recommendedName>
        <fullName evidence="4">Zinc finger Mcm10/DnaG-type domain-containing protein</fullName>
    </recommendedName>
</protein>
<feature type="compositionally biased region" description="Polar residues" evidence="1">
    <location>
        <begin position="89"/>
        <end position="99"/>
    </location>
</feature>
<proteinExistence type="predicted"/>
<evidence type="ECO:0000313" key="3">
    <source>
        <dbReference type="Proteomes" id="UP000790833"/>
    </source>
</evidence>
<dbReference type="GO" id="GO:0003697">
    <property type="term" value="F:single-stranded DNA binding"/>
    <property type="evidence" value="ECO:0007669"/>
    <property type="project" value="InterPro"/>
</dbReference>
<dbReference type="SUPFAM" id="SSF50249">
    <property type="entry name" value="Nucleic acid-binding proteins"/>
    <property type="match status" value="1"/>
</dbReference>
<dbReference type="PANTHER" id="PTHR13454:SF11">
    <property type="entry name" value="PROTEIN MCM10 HOMOLOG"/>
    <property type="match status" value="1"/>
</dbReference>
<evidence type="ECO:0000256" key="1">
    <source>
        <dbReference type="SAM" id="MobiDB-lite"/>
    </source>
</evidence>
<dbReference type="GO" id="GO:0006270">
    <property type="term" value="P:DNA replication initiation"/>
    <property type="evidence" value="ECO:0007669"/>
    <property type="project" value="InterPro"/>
</dbReference>
<reference evidence="2" key="1">
    <citation type="submission" date="2021-03" db="EMBL/GenBank/DDBJ databases">
        <authorList>
            <person name="Palmer J.M."/>
        </authorList>
    </citation>
    <scope>NUCLEOTIDE SEQUENCE</scope>
    <source>
        <strain evidence="2">ARV_011</strain>
    </source>
</reference>
<name>A0A9P7VDD9_9ASCO</name>